<dbReference type="InterPro" id="IPR009003">
    <property type="entry name" value="Peptidase_S1_PA"/>
</dbReference>
<dbReference type="Gene3D" id="4.10.400.10">
    <property type="entry name" value="Low-density Lipoprotein Receptor"/>
    <property type="match status" value="1"/>
</dbReference>
<keyword evidence="4" id="KW-0325">Glycoprotein</keyword>
<dbReference type="PANTHER" id="PTHR24252:SF7">
    <property type="entry name" value="HYALIN"/>
    <property type="match status" value="1"/>
</dbReference>
<evidence type="ECO:0000256" key="6">
    <source>
        <dbReference type="SAM" id="SignalP"/>
    </source>
</evidence>
<protein>
    <recommendedName>
        <fullName evidence="7">Peptidase S1 domain-containing protein</fullName>
    </recommendedName>
</protein>
<comment type="caution">
    <text evidence="8">The sequence shown here is derived from an EMBL/GenBank/DDBJ whole genome shotgun (WGS) entry which is preliminary data.</text>
</comment>
<sequence>MWTIQGISAAAVVMILICGSESNPQVNFPQVDVVFPDQSQVRHTVIRRCQNSQFRCNDGNCIRQRLRCDGERNCADGSDELNCGSRQCNCVPLHLCCEPLLTSDRRITTSDRTANFIIDINLQSISPCNDPLSTCCKTECRRTGSRPLKPIPSNQCGTRNFAGVQFTVVGFQDNQSQIGEFPWMVALFTQNGNYIGGGSLLHPRVILTAAHKVKNFGGGHLVARVGAWDLNATTEVIPSQNINVENILFHPSFDPRTLKYNVALLILQREAVLSETALPVCLPDPGQVFHMSSCVVNGWGKDVFGENGRYQRIMKKVTLPAIKNSECQKMLRKTRLGRNYNLHNSFNCAGGRGHNACEGDGGSPLVCPNPKSPHQYVQVGVVSGGVGCGIVGNPGIYASVPQTVNWITQTIHDKFGRDRVLG</sequence>
<dbReference type="PROSITE" id="PS50240">
    <property type="entry name" value="TRYPSIN_DOM"/>
    <property type="match status" value="1"/>
</dbReference>
<feature type="chain" id="PRO_5043438773" description="Peptidase S1 domain-containing protein" evidence="6">
    <location>
        <begin position="23"/>
        <end position="422"/>
    </location>
</feature>
<dbReference type="Proteomes" id="UP001497623">
    <property type="component" value="Unassembled WGS sequence"/>
</dbReference>
<dbReference type="SUPFAM" id="SSF50494">
    <property type="entry name" value="Trypsin-like serine proteases"/>
    <property type="match status" value="1"/>
</dbReference>
<comment type="subcellular location">
    <subcellularLocation>
        <location evidence="1">Secreted</location>
    </subcellularLocation>
</comment>
<dbReference type="InterPro" id="IPR043504">
    <property type="entry name" value="Peptidase_S1_PA_chymotrypsin"/>
</dbReference>
<evidence type="ECO:0000313" key="8">
    <source>
        <dbReference type="EMBL" id="CAL4097258.1"/>
    </source>
</evidence>
<dbReference type="InterPro" id="IPR023415">
    <property type="entry name" value="LDLR_class-A_CS"/>
</dbReference>
<dbReference type="SMART" id="SM00192">
    <property type="entry name" value="LDLa"/>
    <property type="match status" value="1"/>
</dbReference>
<feature type="disulfide bond" evidence="5">
    <location>
        <begin position="49"/>
        <end position="61"/>
    </location>
</feature>
<dbReference type="InterPro" id="IPR002172">
    <property type="entry name" value="LDrepeatLR_classA_rpt"/>
</dbReference>
<dbReference type="Pfam" id="PF00057">
    <property type="entry name" value="Ldl_recept_a"/>
    <property type="match status" value="1"/>
</dbReference>
<keyword evidence="2" id="KW-0964">Secreted</keyword>
<dbReference type="CDD" id="cd00112">
    <property type="entry name" value="LDLa"/>
    <property type="match status" value="1"/>
</dbReference>
<dbReference type="InterPro" id="IPR036055">
    <property type="entry name" value="LDL_receptor-like_sf"/>
</dbReference>
<name>A0AAV2QRF9_MEGNR</name>
<keyword evidence="9" id="KW-1185">Reference proteome</keyword>
<dbReference type="GO" id="GO:0006508">
    <property type="term" value="P:proteolysis"/>
    <property type="evidence" value="ECO:0007669"/>
    <property type="project" value="InterPro"/>
</dbReference>
<evidence type="ECO:0000256" key="4">
    <source>
        <dbReference type="ARBA" id="ARBA00023180"/>
    </source>
</evidence>
<keyword evidence="3 5" id="KW-1015">Disulfide bond</keyword>
<accession>A0AAV2QRF9</accession>
<dbReference type="PROSITE" id="PS50068">
    <property type="entry name" value="LDLRA_2"/>
    <property type="match status" value="1"/>
</dbReference>
<dbReference type="PROSITE" id="PS01209">
    <property type="entry name" value="LDLRA_1"/>
    <property type="match status" value="1"/>
</dbReference>
<gene>
    <name evidence="8" type="ORF">MNOR_LOCUS15947</name>
</gene>
<dbReference type="InterPro" id="IPR001254">
    <property type="entry name" value="Trypsin_dom"/>
</dbReference>
<keyword evidence="6" id="KW-0732">Signal</keyword>
<dbReference type="AlphaFoldDB" id="A0AAV2QRF9"/>
<evidence type="ECO:0000256" key="3">
    <source>
        <dbReference type="ARBA" id="ARBA00023157"/>
    </source>
</evidence>
<dbReference type="PRINTS" id="PR00722">
    <property type="entry name" value="CHYMOTRYPSIN"/>
</dbReference>
<evidence type="ECO:0000256" key="5">
    <source>
        <dbReference type="PROSITE-ProRule" id="PRU00124"/>
    </source>
</evidence>
<dbReference type="PANTHER" id="PTHR24252">
    <property type="entry name" value="ACROSIN-RELATED"/>
    <property type="match status" value="1"/>
</dbReference>
<feature type="signal peptide" evidence="6">
    <location>
        <begin position="1"/>
        <end position="22"/>
    </location>
</feature>
<evidence type="ECO:0000256" key="2">
    <source>
        <dbReference type="ARBA" id="ARBA00022525"/>
    </source>
</evidence>
<organism evidence="8 9">
    <name type="scientific">Meganyctiphanes norvegica</name>
    <name type="common">Northern krill</name>
    <name type="synonym">Thysanopoda norvegica</name>
    <dbReference type="NCBI Taxonomy" id="48144"/>
    <lineage>
        <taxon>Eukaryota</taxon>
        <taxon>Metazoa</taxon>
        <taxon>Ecdysozoa</taxon>
        <taxon>Arthropoda</taxon>
        <taxon>Crustacea</taxon>
        <taxon>Multicrustacea</taxon>
        <taxon>Malacostraca</taxon>
        <taxon>Eumalacostraca</taxon>
        <taxon>Eucarida</taxon>
        <taxon>Euphausiacea</taxon>
        <taxon>Euphausiidae</taxon>
        <taxon>Meganyctiphanes</taxon>
    </lineage>
</organism>
<dbReference type="EMBL" id="CAXKWB010010221">
    <property type="protein sequence ID" value="CAL4097258.1"/>
    <property type="molecule type" value="Genomic_DNA"/>
</dbReference>
<dbReference type="InterPro" id="IPR001314">
    <property type="entry name" value="Peptidase_S1A"/>
</dbReference>
<evidence type="ECO:0000256" key="1">
    <source>
        <dbReference type="ARBA" id="ARBA00004613"/>
    </source>
</evidence>
<feature type="domain" description="Peptidase S1" evidence="7">
    <location>
        <begin position="168"/>
        <end position="412"/>
    </location>
</feature>
<dbReference type="CDD" id="cd00190">
    <property type="entry name" value="Tryp_SPc"/>
    <property type="match status" value="1"/>
</dbReference>
<proteinExistence type="predicted"/>
<evidence type="ECO:0000259" key="7">
    <source>
        <dbReference type="PROSITE" id="PS50240"/>
    </source>
</evidence>
<dbReference type="FunFam" id="2.40.10.10:FF:000038">
    <property type="entry name" value="Serine protease"/>
    <property type="match status" value="1"/>
</dbReference>
<dbReference type="GO" id="GO:0005576">
    <property type="term" value="C:extracellular region"/>
    <property type="evidence" value="ECO:0007669"/>
    <property type="project" value="UniProtKB-SubCell"/>
</dbReference>
<dbReference type="SMART" id="SM00020">
    <property type="entry name" value="Tryp_SPc"/>
    <property type="match status" value="1"/>
</dbReference>
<dbReference type="Gene3D" id="2.40.10.10">
    <property type="entry name" value="Trypsin-like serine proteases"/>
    <property type="match status" value="1"/>
</dbReference>
<feature type="disulfide bond" evidence="5">
    <location>
        <begin position="56"/>
        <end position="74"/>
    </location>
</feature>
<reference evidence="8 9" key="1">
    <citation type="submission" date="2024-05" db="EMBL/GenBank/DDBJ databases">
        <authorList>
            <person name="Wallberg A."/>
        </authorList>
    </citation>
    <scope>NUCLEOTIDE SEQUENCE [LARGE SCALE GENOMIC DNA]</scope>
</reference>
<dbReference type="GO" id="GO:0004252">
    <property type="term" value="F:serine-type endopeptidase activity"/>
    <property type="evidence" value="ECO:0007669"/>
    <property type="project" value="InterPro"/>
</dbReference>
<feature type="disulfide bond" evidence="5">
    <location>
        <begin position="68"/>
        <end position="83"/>
    </location>
</feature>
<dbReference type="Pfam" id="PF00089">
    <property type="entry name" value="Trypsin"/>
    <property type="match status" value="1"/>
</dbReference>
<dbReference type="SUPFAM" id="SSF57424">
    <property type="entry name" value="LDL receptor-like module"/>
    <property type="match status" value="1"/>
</dbReference>
<dbReference type="FunFam" id="4.10.400.10:FF:000065">
    <property type="entry name" value="Transmembrane protease serine 7"/>
    <property type="match status" value="1"/>
</dbReference>
<evidence type="ECO:0000313" key="9">
    <source>
        <dbReference type="Proteomes" id="UP001497623"/>
    </source>
</evidence>